<dbReference type="Proteomes" id="UP000178565">
    <property type="component" value="Unassembled WGS sequence"/>
</dbReference>
<feature type="transmembrane region" description="Helical" evidence="6">
    <location>
        <begin position="42"/>
        <end position="62"/>
    </location>
</feature>
<dbReference type="GO" id="GO:0022857">
    <property type="term" value="F:transmembrane transporter activity"/>
    <property type="evidence" value="ECO:0007669"/>
    <property type="project" value="InterPro"/>
</dbReference>
<feature type="transmembrane region" description="Helical" evidence="6">
    <location>
        <begin position="106"/>
        <end position="124"/>
    </location>
</feature>
<feature type="transmembrane region" description="Helical" evidence="6">
    <location>
        <begin position="163"/>
        <end position="181"/>
    </location>
</feature>
<evidence type="ECO:0000313" key="8">
    <source>
        <dbReference type="EMBL" id="OGE42807.1"/>
    </source>
</evidence>
<dbReference type="Gene3D" id="1.20.1250.20">
    <property type="entry name" value="MFS general substrate transporter like domains"/>
    <property type="match status" value="1"/>
</dbReference>
<feature type="transmembrane region" description="Helical" evidence="6">
    <location>
        <begin position="366"/>
        <end position="383"/>
    </location>
</feature>
<dbReference type="PROSITE" id="PS50850">
    <property type="entry name" value="MFS"/>
    <property type="match status" value="1"/>
</dbReference>
<evidence type="ECO:0000256" key="1">
    <source>
        <dbReference type="ARBA" id="ARBA00004141"/>
    </source>
</evidence>
<protein>
    <recommendedName>
        <fullName evidence="7">Major facilitator superfamily (MFS) profile domain-containing protein</fullName>
    </recommendedName>
</protein>
<reference evidence="8 9" key="1">
    <citation type="journal article" date="2016" name="Nat. Commun.">
        <title>Thousands of microbial genomes shed light on interconnected biogeochemical processes in an aquifer system.</title>
        <authorList>
            <person name="Anantharaman K."/>
            <person name="Brown C.T."/>
            <person name="Hug L.A."/>
            <person name="Sharon I."/>
            <person name="Castelle C.J."/>
            <person name="Probst A.J."/>
            <person name="Thomas B.C."/>
            <person name="Singh A."/>
            <person name="Wilkins M.J."/>
            <person name="Karaoz U."/>
            <person name="Brodie E.L."/>
            <person name="Williams K.H."/>
            <person name="Hubbard S.S."/>
            <person name="Banfield J.F."/>
        </authorList>
    </citation>
    <scope>NUCLEOTIDE SEQUENCE [LARGE SCALE GENOMIC DNA]</scope>
</reference>
<dbReference type="PANTHER" id="PTHR23504">
    <property type="entry name" value="MAJOR FACILITATOR SUPERFAMILY DOMAIN-CONTAINING PROTEIN 10"/>
    <property type="match status" value="1"/>
</dbReference>
<feature type="domain" description="Major facilitator superfamily (MFS) profile" evidence="7">
    <location>
        <begin position="8"/>
        <end position="390"/>
    </location>
</feature>
<dbReference type="CDD" id="cd17325">
    <property type="entry name" value="MFS_MdtG_SLC18_like"/>
    <property type="match status" value="1"/>
</dbReference>
<dbReference type="InterPro" id="IPR001958">
    <property type="entry name" value="Tet-R_TetA/multi-R_MdtG-like"/>
</dbReference>
<organism evidence="8 9">
    <name type="scientific">Candidatus Daviesbacteria bacterium RIFCSPLOWO2_01_FULL_39_12</name>
    <dbReference type="NCBI Taxonomy" id="1797785"/>
    <lineage>
        <taxon>Bacteria</taxon>
        <taxon>Candidatus Daviesiibacteriota</taxon>
    </lineage>
</organism>
<feature type="transmembrane region" description="Helical" evidence="6">
    <location>
        <begin position="208"/>
        <end position="225"/>
    </location>
</feature>
<dbReference type="PANTHER" id="PTHR23504:SF15">
    <property type="entry name" value="MAJOR FACILITATOR SUPERFAMILY (MFS) PROFILE DOMAIN-CONTAINING PROTEIN"/>
    <property type="match status" value="1"/>
</dbReference>
<dbReference type="InterPro" id="IPR011701">
    <property type="entry name" value="MFS"/>
</dbReference>
<keyword evidence="4 6" id="KW-1133">Transmembrane helix</keyword>
<dbReference type="Pfam" id="PF07690">
    <property type="entry name" value="MFS_1"/>
    <property type="match status" value="1"/>
</dbReference>
<comment type="caution">
    <text evidence="8">The sequence shown here is derived from an EMBL/GenBank/DDBJ whole genome shotgun (WGS) entry which is preliminary data.</text>
</comment>
<evidence type="ECO:0000259" key="7">
    <source>
        <dbReference type="PROSITE" id="PS50850"/>
    </source>
</evidence>
<evidence type="ECO:0000256" key="5">
    <source>
        <dbReference type="ARBA" id="ARBA00023136"/>
    </source>
</evidence>
<feature type="transmembrane region" description="Helical" evidence="6">
    <location>
        <begin position="245"/>
        <end position="267"/>
    </location>
</feature>
<dbReference type="PRINTS" id="PR01035">
    <property type="entry name" value="TCRTETA"/>
</dbReference>
<dbReference type="GO" id="GO:0016020">
    <property type="term" value="C:membrane"/>
    <property type="evidence" value="ECO:0007669"/>
    <property type="project" value="UniProtKB-SubCell"/>
</dbReference>
<proteinExistence type="predicted"/>
<feature type="transmembrane region" description="Helical" evidence="6">
    <location>
        <begin position="9"/>
        <end position="30"/>
    </location>
</feature>
<keyword evidence="3 6" id="KW-0812">Transmembrane</keyword>
<dbReference type="InterPro" id="IPR020846">
    <property type="entry name" value="MFS_dom"/>
</dbReference>
<feature type="transmembrane region" description="Helical" evidence="6">
    <location>
        <begin position="279"/>
        <end position="296"/>
    </location>
</feature>
<dbReference type="EMBL" id="MFDM01000021">
    <property type="protein sequence ID" value="OGE42807.1"/>
    <property type="molecule type" value="Genomic_DNA"/>
</dbReference>
<comment type="subcellular location">
    <subcellularLocation>
        <location evidence="1">Membrane</location>
        <topology evidence="1">Multi-pass membrane protein</topology>
    </subcellularLocation>
</comment>
<feature type="transmembrane region" description="Helical" evidence="6">
    <location>
        <begin position="74"/>
        <end position="100"/>
    </location>
</feature>
<accession>A0A1F5KPC1</accession>
<evidence type="ECO:0000256" key="6">
    <source>
        <dbReference type="SAM" id="Phobius"/>
    </source>
</evidence>
<sequence>MGKKKKPHLFFIYLTIFVNLIGFGMVFPLLPFYAREFHASEALIGLLASSFAIAQFIFSPFWGRLSDRFGRKPIISMALLGLSLAFLVFAISNSLTWLFISRFLQGVFSAAALPTATAYVADVTTKEDRIKGMSNLGASLALGFIFGPAIGGILSSVNHQLPFFAAAALAILNFVSVQLLLPESLTKRSEKLVIKEGFLNFKQMYHGLRGELGSLFILIFLWSYGLSNNQVAVPLLGAEKLNIDASMVGLFFSAQGLVSALVQWLVVGKITNKIGEHHMAVLGLAIMAIALFLMPFSPLPAFMALAMMSLALGSALSRPTINTLISKQTHEGQGTTMGVATAFESMGRILGPLLGGILFYQFGYHSPFTVVAVLIFLMLMYVIKRKKFLKLEVSI</sequence>
<evidence type="ECO:0000256" key="2">
    <source>
        <dbReference type="ARBA" id="ARBA00022448"/>
    </source>
</evidence>
<dbReference type="InterPro" id="IPR036259">
    <property type="entry name" value="MFS_trans_sf"/>
</dbReference>
<evidence type="ECO:0000256" key="4">
    <source>
        <dbReference type="ARBA" id="ARBA00022989"/>
    </source>
</evidence>
<keyword evidence="2" id="KW-0813">Transport</keyword>
<gene>
    <name evidence="8" type="ORF">A3B45_05560</name>
</gene>
<dbReference type="AlphaFoldDB" id="A0A1F5KPC1"/>
<feature type="transmembrane region" description="Helical" evidence="6">
    <location>
        <begin position="136"/>
        <end position="157"/>
    </location>
</feature>
<evidence type="ECO:0000313" key="9">
    <source>
        <dbReference type="Proteomes" id="UP000178565"/>
    </source>
</evidence>
<evidence type="ECO:0000256" key="3">
    <source>
        <dbReference type="ARBA" id="ARBA00022692"/>
    </source>
</evidence>
<name>A0A1F5KPC1_9BACT</name>
<dbReference type="SUPFAM" id="SSF103473">
    <property type="entry name" value="MFS general substrate transporter"/>
    <property type="match status" value="1"/>
</dbReference>
<keyword evidence="5 6" id="KW-0472">Membrane</keyword>
<dbReference type="STRING" id="1797785.A3B45_05560"/>